<dbReference type="Proteomes" id="UP000014254">
    <property type="component" value="Unassembled WGS sequence"/>
</dbReference>
<accession>S2JFF2</accession>
<proteinExistence type="predicted"/>
<sequence>MLRITRVEIMLHDEDADREMLQDFREEVLIYQESSSVSSREEDIQITFLFNVHGNKMFAEFGTSPTVSTMQMQHYHGDEIKEIGSQRLGEVC</sequence>
<keyword evidence="2" id="KW-1185">Reference proteome</keyword>
<organism evidence="1 2">
    <name type="scientific">Mucor circinelloides f. circinelloides (strain 1006PhL)</name>
    <name type="common">Mucormycosis agent</name>
    <name type="synonym">Calyptromyces circinelloides</name>
    <dbReference type="NCBI Taxonomy" id="1220926"/>
    <lineage>
        <taxon>Eukaryota</taxon>
        <taxon>Fungi</taxon>
        <taxon>Fungi incertae sedis</taxon>
        <taxon>Mucoromycota</taxon>
        <taxon>Mucoromycotina</taxon>
        <taxon>Mucoromycetes</taxon>
        <taxon>Mucorales</taxon>
        <taxon>Mucorineae</taxon>
        <taxon>Mucoraceae</taxon>
        <taxon>Mucor</taxon>
    </lineage>
</organism>
<dbReference type="EMBL" id="KE123973">
    <property type="protein sequence ID" value="EPB87212.1"/>
    <property type="molecule type" value="Genomic_DNA"/>
</dbReference>
<dbReference type="AlphaFoldDB" id="S2JFF2"/>
<name>S2JFF2_MUCC1</name>
<dbReference type="InParanoid" id="S2JFF2"/>
<gene>
    <name evidence="1" type="ORF">HMPREF1544_06037</name>
</gene>
<evidence type="ECO:0000313" key="2">
    <source>
        <dbReference type="Proteomes" id="UP000014254"/>
    </source>
</evidence>
<protein>
    <submittedName>
        <fullName evidence="1">Uncharacterized protein</fullName>
    </submittedName>
</protein>
<dbReference type="VEuPathDB" id="FungiDB:HMPREF1544_06037"/>
<reference evidence="2" key="1">
    <citation type="submission" date="2013-05" db="EMBL/GenBank/DDBJ databases">
        <title>The Genome sequence of Mucor circinelloides f. circinelloides 1006PhL.</title>
        <authorList>
            <consortium name="The Broad Institute Genomics Platform"/>
            <person name="Cuomo C."/>
            <person name="Earl A."/>
            <person name="Findley K."/>
            <person name="Lee S.C."/>
            <person name="Walker B."/>
            <person name="Young S."/>
            <person name="Zeng Q."/>
            <person name="Gargeya S."/>
            <person name="Fitzgerald M."/>
            <person name="Haas B."/>
            <person name="Abouelleil A."/>
            <person name="Allen A.W."/>
            <person name="Alvarado L."/>
            <person name="Arachchi H.M."/>
            <person name="Berlin A.M."/>
            <person name="Chapman S.B."/>
            <person name="Gainer-Dewar J."/>
            <person name="Goldberg J."/>
            <person name="Griggs A."/>
            <person name="Gujja S."/>
            <person name="Hansen M."/>
            <person name="Howarth C."/>
            <person name="Imamovic A."/>
            <person name="Ireland A."/>
            <person name="Larimer J."/>
            <person name="McCowan C."/>
            <person name="Murphy C."/>
            <person name="Pearson M."/>
            <person name="Poon T.W."/>
            <person name="Priest M."/>
            <person name="Roberts A."/>
            <person name="Saif S."/>
            <person name="Shea T."/>
            <person name="Sisk P."/>
            <person name="Sykes S."/>
            <person name="Wortman J."/>
            <person name="Nusbaum C."/>
            <person name="Birren B."/>
        </authorList>
    </citation>
    <scope>NUCLEOTIDE SEQUENCE [LARGE SCALE GENOMIC DNA]</scope>
    <source>
        <strain evidence="2">1006PhL</strain>
    </source>
</reference>
<evidence type="ECO:0000313" key="1">
    <source>
        <dbReference type="EMBL" id="EPB87212.1"/>
    </source>
</evidence>